<keyword evidence="8" id="KW-1185">Reference proteome</keyword>
<evidence type="ECO:0000313" key="7">
    <source>
        <dbReference type="EMBL" id="KAH6655274.1"/>
    </source>
</evidence>
<dbReference type="PROSITE" id="PS50873">
    <property type="entry name" value="PEROXIDASE_4"/>
    <property type="match status" value="1"/>
</dbReference>
<dbReference type="Gene3D" id="1.10.520.10">
    <property type="match status" value="1"/>
</dbReference>
<comment type="caution">
    <text evidence="7">The sequence shown here is derived from an EMBL/GenBank/DDBJ whole genome shotgun (WGS) entry which is preliminary data.</text>
</comment>
<feature type="chain" id="PRO_5040364403" evidence="4">
    <location>
        <begin position="20"/>
        <end position="1097"/>
    </location>
</feature>
<dbReference type="PANTHER" id="PTHR45964:SF5">
    <property type="entry name" value="WSCD FAMILY MEMBER CG9164"/>
    <property type="match status" value="1"/>
</dbReference>
<feature type="domain" description="Plant heme peroxidase family profile" evidence="5">
    <location>
        <begin position="122"/>
        <end position="272"/>
    </location>
</feature>
<proteinExistence type="inferred from homology"/>
<evidence type="ECO:0000256" key="1">
    <source>
        <dbReference type="ARBA" id="ARBA00022737"/>
    </source>
</evidence>
<organism evidence="7 8">
    <name type="scientific">Truncatella angustata</name>
    <dbReference type="NCBI Taxonomy" id="152316"/>
    <lineage>
        <taxon>Eukaryota</taxon>
        <taxon>Fungi</taxon>
        <taxon>Dikarya</taxon>
        <taxon>Ascomycota</taxon>
        <taxon>Pezizomycotina</taxon>
        <taxon>Sordariomycetes</taxon>
        <taxon>Xylariomycetidae</taxon>
        <taxon>Amphisphaeriales</taxon>
        <taxon>Sporocadaceae</taxon>
        <taxon>Truncatella</taxon>
    </lineage>
</organism>
<feature type="signal peptide" evidence="4">
    <location>
        <begin position="1"/>
        <end position="19"/>
    </location>
</feature>
<dbReference type="GO" id="GO:0004601">
    <property type="term" value="F:peroxidase activity"/>
    <property type="evidence" value="ECO:0007669"/>
    <property type="project" value="InterPro"/>
</dbReference>
<dbReference type="SMART" id="SM00321">
    <property type="entry name" value="WSC"/>
    <property type="match status" value="4"/>
</dbReference>
<dbReference type="GeneID" id="70124529"/>
<evidence type="ECO:0000259" key="5">
    <source>
        <dbReference type="PROSITE" id="PS50873"/>
    </source>
</evidence>
<evidence type="ECO:0000313" key="8">
    <source>
        <dbReference type="Proteomes" id="UP000758603"/>
    </source>
</evidence>
<evidence type="ECO:0000256" key="2">
    <source>
        <dbReference type="RuleBase" id="RU004241"/>
    </source>
</evidence>
<dbReference type="InterPro" id="IPR051589">
    <property type="entry name" value="Sialate-O-sulfotransferase"/>
</dbReference>
<dbReference type="AlphaFoldDB" id="A0A9P8UMA8"/>
<dbReference type="GO" id="GO:0020037">
    <property type="term" value="F:heme binding"/>
    <property type="evidence" value="ECO:0007669"/>
    <property type="project" value="InterPro"/>
</dbReference>
<feature type="region of interest" description="Disordered" evidence="3">
    <location>
        <begin position="569"/>
        <end position="592"/>
    </location>
</feature>
<keyword evidence="4" id="KW-0732">Signal</keyword>
<feature type="domain" description="WSC" evidence="6">
    <location>
        <begin position="710"/>
        <end position="800"/>
    </location>
</feature>
<reference evidence="7" key="1">
    <citation type="journal article" date="2021" name="Nat. Commun.">
        <title>Genetic determinants of endophytism in the Arabidopsis root mycobiome.</title>
        <authorList>
            <person name="Mesny F."/>
            <person name="Miyauchi S."/>
            <person name="Thiergart T."/>
            <person name="Pickel B."/>
            <person name="Atanasova L."/>
            <person name="Karlsson M."/>
            <person name="Huettel B."/>
            <person name="Barry K.W."/>
            <person name="Haridas S."/>
            <person name="Chen C."/>
            <person name="Bauer D."/>
            <person name="Andreopoulos W."/>
            <person name="Pangilinan J."/>
            <person name="LaButti K."/>
            <person name="Riley R."/>
            <person name="Lipzen A."/>
            <person name="Clum A."/>
            <person name="Drula E."/>
            <person name="Henrissat B."/>
            <person name="Kohler A."/>
            <person name="Grigoriev I.V."/>
            <person name="Martin F.M."/>
            <person name="Hacquard S."/>
        </authorList>
    </citation>
    <scope>NUCLEOTIDE SEQUENCE</scope>
    <source>
        <strain evidence="7">MPI-SDFR-AT-0073</strain>
    </source>
</reference>
<dbReference type="EMBL" id="JAGPXC010000003">
    <property type="protein sequence ID" value="KAH6655274.1"/>
    <property type="molecule type" value="Genomic_DNA"/>
</dbReference>
<dbReference type="PROSITE" id="PS51212">
    <property type="entry name" value="WSC"/>
    <property type="match status" value="4"/>
</dbReference>
<dbReference type="Pfam" id="PF01822">
    <property type="entry name" value="WSC"/>
    <property type="match status" value="4"/>
</dbReference>
<gene>
    <name evidence="7" type="ORF">BKA67DRAFT_232031</name>
</gene>
<dbReference type="FunFam" id="1.10.520.10:FF:000020">
    <property type="entry name" value="Peroxisomal ascorbate peroxidase"/>
    <property type="match status" value="1"/>
</dbReference>
<dbReference type="Pfam" id="PF00141">
    <property type="entry name" value="peroxidase"/>
    <property type="match status" value="1"/>
</dbReference>
<sequence length="1097" mass="114139">MQLKFSLVGGMLFAASAVGADPTWPSTIDEIEEIMYQVKGFQARGFGGTVVPCSSEASGPGRQNAAEWLRTGFHDMSTRNVYTGRGGLDGSLQFEVGRGENTGPGFTTTLKFMSNYYTTRSSVADLIALGVYYSVRSCGGPAIPIRGGRVDATAGGDIGVPQPENSLYSFQQRFLGMGFDNTEMVQMVACGHTLGGVHVTQFPNIAPANSPNGEAGLDSTVATFDSKVVSEYLDNTTTNPLVVGQSTTNGRASDARVFASDGNATVNAMADPQVFQTVCKTILQKMIDAVPPQVTLTDPIAPYTVKPVGLQLTLEPGATTMTLGGMFRVRTTGLSAAPSSMTIVYKDRSGGSNCRLAGCSYTVNQQGIGSGFDDTFAWYQLGSDLRISTSAGISSFILALNFADGTKQMFDNNGASYPVQDGILLQKPQSCLLQTTGALTVTAAVRNDRNSLPVNLIVSEKAGSSSNPVATLSTTTTTMTKGTCVGSYTIYTATYQITDTSLSYSAKIDVVSGSGSDALKDDFNTGTDLGGSCDSFSAPPASMCTTGSTGPTSDVSSSTIPSVTLTSSTSSASLTSSTTPTTSSTTSSIAEPAATLGHKQSVGGYILAGCKKEPAGSRALSAVGYAYNDMTLESCAKNCTGYAYWGTEYGRECYCGDYLASGSEDVTLSECNMVCSGDSTEYCGAGNRIELYVTTVTPTATLAPKPTVSPYTRLGCYTEVDGRALTEAAYSDDSMTLELCLSRCAGSTYFGAEYGRECYCGNALSPKSIKATDGDCNMACAGSKLEYCGGSNRLELYSIARNSSSSTVSSIVSSSTPSSTVLLSSSSILSSKSQLTTTYSSDSLIFSSVVSSQASSGTPASTSPTATLTVITSSTTLSSSASSSASSSLQHLPTVGSYALVGCWMEGTGTRALSAKSTSSPDSMTLESCAAFCSAYHYFGTEYGGECYCGNSLASSSTNASLSDCSMSCTGNQYQYCGAGSRLELYFSNSTNGPSQPATVGIDEKWMWDGCRTEANSSRALVSKTTSSDDLTLETCAESCTGFKYFGTEYGRECYCGNSFSGGSTETVAEECSMTCSGNPKEFCGAGDRLSVYSSTS</sequence>
<evidence type="ECO:0000259" key="6">
    <source>
        <dbReference type="PROSITE" id="PS51212"/>
    </source>
</evidence>
<dbReference type="PRINTS" id="PR00458">
    <property type="entry name" value="PEROXIDASE"/>
</dbReference>
<dbReference type="InterPro" id="IPR002016">
    <property type="entry name" value="Haem_peroxidase"/>
</dbReference>
<dbReference type="RefSeq" id="XP_045959539.1">
    <property type="nucleotide sequence ID" value="XM_046095636.1"/>
</dbReference>
<keyword evidence="1" id="KW-0677">Repeat</keyword>
<feature type="domain" description="WSC" evidence="6">
    <location>
        <begin position="897"/>
        <end position="989"/>
    </location>
</feature>
<name>A0A9P8UMA8_9PEZI</name>
<dbReference type="GO" id="GO:0006979">
    <property type="term" value="P:response to oxidative stress"/>
    <property type="evidence" value="ECO:0007669"/>
    <property type="project" value="InterPro"/>
</dbReference>
<protein>
    <submittedName>
        <fullName evidence="7">WSC domain-containing protein</fullName>
    </submittedName>
</protein>
<accession>A0A9P8UMA8</accession>
<evidence type="ECO:0000256" key="3">
    <source>
        <dbReference type="SAM" id="MobiDB-lite"/>
    </source>
</evidence>
<dbReference type="InterPro" id="IPR010255">
    <property type="entry name" value="Haem_peroxidase_sf"/>
</dbReference>
<feature type="domain" description="WSC" evidence="6">
    <location>
        <begin position="1005"/>
        <end position="1096"/>
    </location>
</feature>
<feature type="compositionally biased region" description="Low complexity" evidence="3">
    <location>
        <begin position="569"/>
        <end position="590"/>
    </location>
</feature>
<comment type="similarity">
    <text evidence="2">Belongs to the peroxidase family.</text>
</comment>
<evidence type="ECO:0000256" key="4">
    <source>
        <dbReference type="SAM" id="SignalP"/>
    </source>
</evidence>
<dbReference type="Proteomes" id="UP000758603">
    <property type="component" value="Unassembled WGS sequence"/>
</dbReference>
<dbReference type="Gene3D" id="1.10.420.10">
    <property type="entry name" value="Peroxidase, domain 2"/>
    <property type="match status" value="1"/>
</dbReference>
<feature type="domain" description="WSC" evidence="6">
    <location>
        <begin position="604"/>
        <end position="695"/>
    </location>
</feature>
<dbReference type="PANTHER" id="PTHR45964">
    <property type="entry name" value="WSCD FAMILY MEMBER CG9164"/>
    <property type="match status" value="1"/>
</dbReference>
<dbReference type="OrthoDB" id="5985073at2759"/>
<dbReference type="SUPFAM" id="SSF48113">
    <property type="entry name" value="Heme-dependent peroxidases"/>
    <property type="match status" value="1"/>
</dbReference>
<dbReference type="InterPro" id="IPR002889">
    <property type="entry name" value="WSC_carb-bd"/>
</dbReference>